<comment type="caution">
    <text evidence="8">The sequence shown here is derived from an EMBL/GenBank/DDBJ whole genome shotgun (WGS) entry which is preliminary data.</text>
</comment>
<dbReference type="Proteomes" id="UP001155040">
    <property type="component" value="Unassembled WGS sequence"/>
</dbReference>
<sequence>MSSRRDAREQVMKTLYANEQTDGDAEQALHALVRVPLDEDPSTRDFAEHLFRETLKTMEEADEIIEKHADNWEIHRIAAIDRSLLRMATTELLKFEEVPPKVSVDEAIEIAKRYSTPRSGTFVNGVIDAILLDLHDQGRLNKTGRGLIGMDTIQERAGSS</sequence>
<evidence type="ECO:0000256" key="5">
    <source>
        <dbReference type="ARBA" id="ARBA00023163"/>
    </source>
</evidence>
<dbReference type="EMBL" id="JANUBL010000001">
    <property type="protein sequence ID" value="MCS4120598.1"/>
    <property type="molecule type" value="Genomic_DNA"/>
</dbReference>
<evidence type="ECO:0000313" key="9">
    <source>
        <dbReference type="EMBL" id="MCS3710575.1"/>
    </source>
</evidence>
<dbReference type="Proteomes" id="UP001155057">
    <property type="component" value="Unassembled WGS sequence"/>
</dbReference>
<evidence type="ECO:0000256" key="2">
    <source>
        <dbReference type="ARBA" id="ARBA00022814"/>
    </source>
</evidence>
<dbReference type="NCBIfam" id="TIGR01951">
    <property type="entry name" value="nusB"/>
    <property type="match status" value="1"/>
</dbReference>
<evidence type="ECO:0000256" key="1">
    <source>
        <dbReference type="ARBA" id="ARBA00005952"/>
    </source>
</evidence>
<dbReference type="GO" id="GO:0031564">
    <property type="term" value="P:transcription antitermination"/>
    <property type="evidence" value="ECO:0007669"/>
    <property type="project" value="UniProtKB-KW"/>
</dbReference>
<keyword evidence="3 6" id="KW-0694">RNA-binding</keyword>
<dbReference type="Proteomes" id="UP001155144">
    <property type="component" value="Unassembled WGS sequence"/>
</dbReference>
<dbReference type="EMBL" id="JANUAU010000007">
    <property type="protein sequence ID" value="MCS3678394.1"/>
    <property type="molecule type" value="Genomic_DNA"/>
</dbReference>
<feature type="domain" description="NusB/RsmB/TIM44" evidence="7">
    <location>
        <begin position="6"/>
        <end position="130"/>
    </location>
</feature>
<comment type="function">
    <text evidence="6">Involved in transcription antitermination. Required for transcription of ribosomal RNA (rRNA) genes. Binds specifically to the boxA antiterminator sequence of the ribosomal RNA (rrn) operons.</text>
</comment>
<dbReference type="Proteomes" id="UP001155027">
    <property type="component" value="Unassembled WGS sequence"/>
</dbReference>
<dbReference type="EMBL" id="JANTYZ010000014">
    <property type="protein sequence ID" value="MCS3866521.1"/>
    <property type="molecule type" value="Genomic_DNA"/>
</dbReference>
<gene>
    <name evidence="6" type="primary">nusB</name>
    <name evidence="12" type="ORF">GGP45_000916</name>
    <name evidence="9" type="ORF">GGP61_002188</name>
    <name evidence="8" type="ORF">GGP71_002325</name>
    <name evidence="10" type="ORF">GGP82_003095</name>
    <name evidence="11" type="ORF">GGQ01_002023</name>
</gene>
<dbReference type="GO" id="GO:0005829">
    <property type="term" value="C:cytosol"/>
    <property type="evidence" value="ECO:0007669"/>
    <property type="project" value="TreeGrafter"/>
</dbReference>
<dbReference type="PANTHER" id="PTHR11078">
    <property type="entry name" value="N UTILIZATION SUBSTANCE PROTEIN B-RELATED"/>
    <property type="match status" value="1"/>
</dbReference>
<evidence type="ECO:0000313" key="11">
    <source>
        <dbReference type="EMBL" id="MCS4036951.1"/>
    </source>
</evidence>
<dbReference type="SMR" id="A0A840ENN1"/>
<evidence type="ECO:0000313" key="13">
    <source>
        <dbReference type="Proteomes" id="UP001155027"/>
    </source>
</evidence>
<evidence type="ECO:0000259" key="7">
    <source>
        <dbReference type="Pfam" id="PF01029"/>
    </source>
</evidence>
<dbReference type="Gene3D" id="1.10.940.10">
    <property type="entry name" value="NusB-like"/>
    <property type="match status" value="1"/>
</dbReference>
<comment type="similarity">
    <text evidence="1 6">Belongs to the NusB family.</text>
</comment>
<dbReference type="InterPro" id="IPR006027">
    <property type="entry name" value="NusB_RsmB_TIM44"/>
</dbReference>
<evidence type="ECO:0000256" key="3">
    <source>
        <dbReference type="ARBA" id="ARBA00022884"/>
    </source>
</evidence>
<protein>
    <recommendedName>
        <fullName evidence="6">Transcription antitermination protein NusB</fullName>
    </recommendedName>
    <alternativeName>
        <fullName evidence="6">Antitermination factor NusB</fullName>
    </alternativeName>
</protein>
<dbReference type="Proteomes" id="UP001155034">
    <property type="component" value="Unassembled WGS sequence"/>
</dbReference>
<evidence type="ECO:0000313" key="12">
    <source>
        <dbReference type="EMBL" id="MCS4120598.1"/>
    </source>
</evidence>
<dbReference type="HAMAP" id="MF_00073">
    <property type="entry name" value="NusB"/>
    <property type="match status" value="1"/>
</dbReference>
<keyword evidence="5 6" id="KW-0804">Transcription</keyword>
<evidence type="ECO:0000256" key="6">
    <source>
        <dbReference type="HAMAP-Rule" id="MF_00073"/>
    </source>
</evidence>
<evidence type="ECO:0000256" key="4">
    <source>
        <dbReference type="ARBA" id="ARBA00023015"/>
    </source>
</evidence>
<dbReference type="PANTHER" id="PTHR11078:SF3">
    <property type="entry name" value="ANTITERMINATION NUSB DOMAIN-CONTAINING PROTEIN"/>
    <property type="match status" value="1"/>
</dbReference>
<dbReference type="InterPro" id="IPR011605">
    <property type="entry name" value="NusB_fam"/>
</dbReference>
<dbReference type="GO" id="GO:0006353">
    <property type="term" value="P:DNA-templated transcription termination"/>
    <property type="evidence" value="ECO:0007669"/>
    <property type="project" value="UniProtKB-UniRule"/>
</dbReference>
<dbReference type="Pfam" id="PF01029">
    <property type="entry name" value="NusB"/>
    <property type="match status" value="1"/>
</dbReference>
<dbReference type="AlphaFoldDB" id="A0A840ENN1"/>
<name>A0A840ENN1_9BACT</name>
<proteinExistence type="inferred from homology"/>
<organism evidence="8 13">
    <name type="scientific">Salinibacter ruber</name>
    <dbReference type="NCBI Taxonomy" id="146919"/>
    <lineage>
        <taxon>Bacteria</taxon>
        <taxon>Pseudomonadati</taxon>
        <taxon>Rhodothermota</taxon>
        <taxon>Rhodothermia</taxon>
        <taxon>Rhodothermales</taxon>
        <taxon>Salinibacteraceae</taxon>
        <taxon>Salinibacter</taxon>
    </lineage>
</organism>
<dbReference type="RefSeq" id="WP_011402806.1">
    <property type="nucleotide sequence ID" value="NZ_CALTRY010000001.1"/>
</dbReference>
<evidence type="ECO:0000313" key="10">
    <source>
        <dbReference type="EMBL" id="MCS3866521.1"/>
    </source>
</evidence>
<evidence type="ECO:0000313" key="8">
    <source>
        <dbReference type="EMBL" id="MCS3678394.1"/>
    </source>
</evidence>
<keyword evidence="2 6" id="KW-0889">Transcription antitermination</keyword>
<keyword evidence="4 6" id="KW-0805">Transcription regulation</keyword>
<dbReference type="EMBL" id="JANUAE010000007">
    <property type="protein sequence ID" value="MCS3710575.1"/>
    <property type="molecule type" value="Genomic_DNA"/>
</dbReference>
<dbReference type="SUPFAM" id="SSF48013">
    <property type="entry name" value="NusB-like"/>
    <property type="match status" value="1"/>
</dbReference>
<reference evidence="8" key="1">
    <citation type="submission" date="2022-08" db="EMBL/GenBank/DDBJ databases">
        <title>Genomic Encyclopedia of Type Strains, Phase V (KMG-V): Genome sequencing to study the core and pangenomes of soil and plant-associated prokaryotes.</title>
        <authorList>
            <person name="Whitman W."/>
        </authorList>
    </citation>
    <scope>NUCLEOTIDE SEQUENCE</scope>
    <source>
        <strain evidence="8">0</strain>
        <strain evidence="10">SP2016B</strain>
        <strain evidence="11">SP3012</strain>
        <strain evidence="12">SP3026</strain>
        <strain evidence="9">SP3049</strain>
    </source>
</reference>
<accession>A0A840ENN1</accession>
<dbReference type="GeneID" id="83726846"/>
<dbReference type="OMA" id="DRMPVVD"/>
<dbReference type="GO" id="GO:0003723">
    <property type="term" value="F:RNA binding"/>
    <property type="evidence" value="ECO:0007669"/>
    <property type="project" value="UniProtKB-UniRule"/>
</dbReference>
<dbReference type="InterPro" id="IPR035926">
    <property type="entry name" value="NusB-like_sf"/>
</dbReference>
<dbReference type="EMBL" id="JANUBF010000012">
    <property type="protein sequence ID" value="MCS4036951.1"/>
    <property type="molecule type" value="Genomic_DNA"/>
</dbReference>